<name>A0A1G2S8M8_9BACT</name>
<reference evidence="1 2" key="1">
    <citation type="journal article" date="2016" name="Nat. Commun.">
        <title>Thousands of microbial genomes shed light on interconnected biogeochemical processes in an aquifer system.</title>
        <authorList>
            <person name="Anantharaman K."/>
            <person name="Brown C.T."/>
            <person name="Hug L.A."/>
            <person name="Sharon I."/>
            <person name="Castelle C.J."/>
            <person name="Probst A.J."/>
            <person name="Thomas B.C."/>
            <person name="Singh A."/>
            <person name="Wilkins M.J."/>
            <person name="Karaoz U."/>
            <person name="Brodie E.L."/>
            <person name="Williams K.H."/>
            <person name="Hubbard S.S."/>
            <person name="Banfield J.F."/>
        </authorList>
    </citation>
    <scope>NUCLEOTIDE SEQUENCE [LARGE SCALE GENOMIC DNA]</scope>
</reference>
<protein>
    <submittedName>
        <fullName evidence="1">Uncharacterized protein</fullName>
    </submittedName>
</protein>
<dbReference type="AlphaFoldDB" id="A0A1G2S8M8"/>
<comment type="caution">
    <text evidence="1">The sequence shown here is derived from an EMBL/GenBank/DDBJ whole genome shotgun (WGS) entry which is preliminary data.</text>
</comment>
<sequence length="287" mass="32794">MNFRPDQFSDFERDRNYIHPAIEHAYNTAEETLAKNAIDPHDFTELYGAENIERDLARVEKKEKGFTVDAPKIYAEVLEAILFDQIGNGDWFGKGTRAIKTSQYDDYINGSDIILELEEVNRTLSHLSLSVDVTFGTTTEEKKFAMIKKHIDDETLGEIKYFHSERGGFQGKLSRVPQVVIGVEKELLIKLSGLWADKHGRKEENSEELASHPVQRLIFAEILLQLQTFRIYAEETKKESIVPIYEKSINILEEILRGKGPAGLGDLRNDKVFTAIRESLQVFKTLS</sequence>
<evidence type="ECO:0000313" key="2">
    <source>
        <dbReference type="Proteomes" id="UP000179118"/>
    </source>
</evidence>
<evidence type="ECO:0000313" key="1">
    <source>
        <dbReference type="EMBL" id="OHA80922.1"/>
    </source>
</evidence>
<accession>A0A1G2S8M8</accession>
<proteinExistence type="predicted"/>
<organism evidence="1 2">
    <name type="scientific">Candidatus Yonathbacteria bacterium RIFCSPHIGHO2_02_FULL_44_14</name>
    <dbReference type="NCBI Taxonomy" id="1802724"/>
    <lineage>
        <taxon>Bacteria</taxon>
        <taxon>Candidatus Yonathiibacteriota</taxon>
    </lineage>
</organism>
<dbReference type="Proteomes" id="UP000179118">
    <property type="component" value="Unassembled WGS sequence"/>
</dbReference>
<gene>
    <name evidence="1" type="ORF">A3D51_02745</name>
</gene>
<dbReference type="EMBL" id="MHUT01000012">
    <property type="protein sequence ID" value="OHA80922.1"/>
    <property type="molecule type" value="Genomic_DNA"/>
</dbReference>